<proteinExistence type="inferred from homology"/>
<dbReference type="AlphaFoldDB" id="A0A261ASZ3"/>
<protein>
    <recommendedName>
        <fullName evidence="4">COP9 signalosome complex subunit 4</fullName>
    </recommendedName>
</protein>
<accession>A0A261ASZ3</accession>
<comment type="caution">
    <text evidence="10">The sequence shown here is derived from an EMBL/GenBank/DDBJ whole genome shotgun (WGS) entry which is preliminary data.</text>
</comment>
<name>A0A261ASZ3_CAERE</name>
<feature type="non-terminal residue" evidence="10">
    <location>
        <position position="1"/>
    </location>
</feature>
<dbReference type="EMBL" id="WUAV01000004">
    <property type="protein sequence ID" value="KAF1759805.1"/>
    <property type="molecule type" value="Genomic_DNA"/>
</dbReference>
<dbReference type="SUPFAM" id="SSF46785">
    <property type="entry name" value="Winged helix' DNA-binding domain"/>
    <property type="match status" value="1"/>
</dbReference>
<reference evidence="9 12" key="3">
    <citation type="submission" date="2019-12" db="EMBL/GenBank/DDBJ databases">
        <title>Chromosome-level assembly of the Caenorhabditis remanei genome.</title>
        <authorList>
            <person name="Teterina A.A."/>
            <person name="Willis J.H."/>
            <person name="Phillips P.C."/>
        </authorList>
    </citation>
    <scope>NUCLEOTIDE SEQUENCE [LARGE SCALE GENOMIC DNA]</scope>
    <source>
        <strain evidence="9 12">PX506</strain>
        <tissue evidence="9">Whole organism</tissue>
    </source>
</reference>
<keyword evidence="5" id="KW-0963">Cytoplasm</keyword>
<dbReference type="InterPro" id="IPR054559">
    <property type="entry name" value="PSMD12-CSN4-like_N"/>
</dbReference>
<dbReference type="PANTHER" id="PTHR10855:SF2">
    <property type="entry name" value="COP9 SIGNALOSOME COMPLEX SUBUNIT 4"/>
    <property type="match status" value="1"/>
</dbReference>
<keyword evidence="11" id="KW-1185">Reference proteome</keyword>
<dbReference type="GO" id="GO:0005829">
    <property type="term" value="C:cytosol"/>
    <property type="evidence" value="ECO:0007669"/>
    <property type="project" value="TreeGrafter"/>
</dbReference>
<gene>
    <name evidence="10" type="ORF">FL82_07535</name>
    <name evidence="9" type="ORF">GCK72_016272</name>
</gene>
<dbReference type="SMART" id="SM00088">
    <property type="entry name" value="PINT"/>
    <property type="match status" value="1"/>
</dbReference>
<evidence type="ECO:0000256" key="3">
    <source>
        <dbReference type="ARBA" id="ARBA00010417"/>
    </source>
</evidence>
<dbReference type="InterPro" id="IPR000717">
    <property type="entry name" value="PCI_dom"/>
</dbReference>
<evidence type="ECO:0000256" key="2">
    <source>
        <dbReference type="ARBA" id="ARBA00004496"/>
    </source>
</evidence>
<reference evidence="10" key="1">
    <citation type="submission" date="2017-08" db="EMBL/GenBank/DDBJ databases">
        <authorList>
            <person name="de Groot N.N."/>
        </authorList>
    </citation>
    <scope>NUCLEOTIDE SEQUENCE [LARGE SCALE GENOMIC DNA]</scope>
    <source>
        <strain evidence="10">PX439</strain>
    </source>
</reference>
<evidence type="ECO:0000313" key="10">
    <source>
        <dbReference type="EMBL" id="OZG01197.1"/>
    </source>
</evidence>
<comment type="similarity">
    <text evidence="3">Belongs to the CSN4 family.</text>
</comment>
<evidence type="ECO:0000313" key="11">
    <source>
        <dbReference type="Proteomes" id="UP000216624"/>
    </source>
</evidence>
<dbReference type="FunFam" id="1.10.10.10:FF:000948">
    <property type="entry name" value="COP9 signalosome complex subunit 4"/>
    <property type="match status" value="1"/>
</dbReference>
<evidence type="ECO:0000313" key="12">
    <source>
        <dbReference type="Proteomes" id="UP000483820"/>
    </source>
</evidence>
<dbReference type="InterPro" id="IPR036388">
    <property type="entry name" value="WH-like_DNA-bd_sf"/>
</dbReference>
<organism evidence="10 11">
    <name type="scientific">Caenorhabditis remanei</name>
    <name type="common">Caenorhabditis vulgaris</name>
    <dbReference type="NCBI Taxonomy" id="31234"/>
    <lineage>
        <taxon>Eukaryota</taxon>
        <taxon>Metazoa</taxon>
        <taxon>Ecdysozoa</taxon>
        <taxon>Nematoda</taxon>
        <taxon>Chromadorea</taxon>
        <taxon>Rhabditida</taxon>
        <taxon>Rhabditina</taxon>
        <taxon>Rhabditomorpha</taxon>
        <taxon>Rhabditoidea</taxon>
        <taxon>Rhabditidae</taxon>
        <taxon>Peloderinae</taxon>
        <taxon>Caenorhabditis</taxon>
    </lineage>
</organism>
<dbReference type="InterPro" id="IPR040134">
    <property type="entry name" value="PSMD12/CSN4"/>
</dbReference>
<evidence type="ECO:0000256" key="4">
    <source>
        <dbReference type="ARBA" id="ARBA00014881"/>
    </source>
</evidence>
<evidence type="ECO:0000256" key="5">
    <source>
        <dbReference type="ARBA" id="ARBA00022490"/>
    </source>
</evidence>
<dbReference type="EMBL" id="NMWX01000005">
    <property type="protein sequence ID" value="OZG01197.1"/>
    <property type="molecule type" value="Genomic_DNA"/>
</dbReference>
<dbReference type="Proteomes" id="UP000216624">
    <property type="component" value="Unassembled WGS sequence"/>
</dbReference>
<dbReference type="Pfam" id="PF01399">
    <property type="entry name" value="PCI"/>
    <property type="match status" value="1"/>
</dbReference>
<keyword evidence="6" id="KW-0736">Signalosome</keyword>
<dbReference type="GO" id="GO:0008180">
    <property type="term" value="C:COP9 signalosome"/>
    <property type="evidence" value="ECO:0007669"/>
    <property type="project" value="UniProtKB-KW"/>
</dbReference>
<evidence type="ECO:0000313" key="9">
    <source>
        <dbReference type="EMBL" id="KAF1759805.1"/>
    </source>
</evidence>
<dbReference type="Gene3D" id="1.10.10.10">
    <property type="entry name" value="Winged helix-like DNA-binding domain superfamily/Winged helix DNA-binding domain"/>
    <property type="match status" value="1"/>
</dbReference>
<dbReference type="Proteomes" id="UP000483820">
    <property type="component" value="Chromosome IV"/>
</dbReference>
<evidence type="ECO:0000256" key="7">
    <source>
        <dbReference type="ARBA" id="ARBA00023242"/>
    </source>
</evidence>
<dbReference type="Pfam" id="PF22241">
    <property type="entry name" value="PSMD12-CSN4_N"/>
    <property type="match status" value="1"/>
</dbReference>
<evidence type="ECO:0000256" key="1">
    <source>
        <dbReference type="ARBA" id="ARBA00004123"/>
    </source>
</evidence>
<reference evidence="11" key="2">
    <citation type="submission" date="2017-08" db="EMBL/GenBank/DDBJ databases">
        <authorList>
            <person name="Fierst J.L."/>
        </authorList>
    </citation>
    <scope>NUCLEOTIDE SEQUENCE [LARGE SCALE GENOMIC DNA]</scope>
    <source>
        <strain evidence="11">PX439</strain>
    </source>
</reference>
<dbReference type="PANTHER" id="PTHR10855">
    <property type="entry name" value="26S PROTEASOME NON-ATPASE REGULATORY SUBUNIT 12/COP9 SIGNALOSOME COMPLEX SUBUNIT 4"/>
    <property type="match status" value="1"/>
</dbReference>
<evidence type="ECO:0000259" key="8">
    <source>
        <dbReference type="PROSITE" id="PS50250"/>
    </source>
</evidence>
<evidence type="ECO:0000256" key="6">
    <source>
        <dbReference type="ARBA" id="ARBA00022790"/>
    </source>
</evidence>
<comment type="subcellular location">
    <subcellularLocation>
        <location evidence="2">Cytoplasm</location>
    </subcellularLocation>
    <subcellularLocation>
        <location evidence="1">Nucleus</location>
    </subcellularLocation>
</comment>
<dbReference type="PROSITE" id="PS50250">
    <property type="entry name" value="PCI"/>
    <property type="match status" value="1"/>
</dbReference>
<dbReference type="InterPro" id="IPR036390">
    <property type="entry name" value="WH_DNA-bd_sf"/>
</dbReference>
<keyword evidence="7" id="KW-0539">Nucleus</keyword>
<feature type="domain" description="PCI" evidence="8">
    <location>
        <begin position="217"/>
        <end position="379"/>
    </location>
</feature>
<sequence length="413" mass="46107">MTEIERSAEVAEIFAQDTDHKAQFETLSKLCNKYLPLNAIGRVDTNEIIKIIDTVIALETGSMVVSRQFVSLITERLDNPNLESECIKLIAEGILSIIKTRTISYEDQVCILRLMLASLYEKEGRIKDAAQALIAINSDTSPKFNSPQATKEGAKALLCIRITKLLLDCAEIDEAEQYVNRTSLLMIEVGSTANPEIQIEHKALQARVCDAKRRFVEAAQRYYELSVTEQLPMSDRITALGKAIVCVLLAKPGPQRSRLLTIIFKDERAPSCPSFEIIAKMYLTKVIHKDELAEFESQLQPHQKADEHGESILKGVIQEHNITAVSQLHINIKFKTLGMLLGVDTDAAESMAGEMIASERLHGYIDQTNGVLHFEDANPMRVWDGQILGTLEQVNKVSDMIVAQHPQFATFLS</sequence>